<evidence type="ECO:0000256" key="5">
    <source>
        <dbReference type="ARBA" id="ARBA00023295"/>
    </source>
</evidence>
<gene>
    <name evidence="10" type="ORF">HNV11_07600</name>
</gene>
<organism evidence="10 11">
    <name type="scientific">Spirosoma taeanense</name>
    <dbReference type="NCBI Taxonomy" id="2735870"/>
    <lineage>
        <taxon>Bacteria</taxon>
        <taxon>Pseudomonadati</taxon>
        <taxon>Bacteroidota</taxon>
        <taxon>Cytophagia</taxon>
        <taxon>Cytophagales</taxon>
        <taxon>Cytophagaceae</taxon>
        <taxon>Spirosoma</taxon>
    </lineage>
</organism>
<dbReference type="Gene3D" id="3.20.20.80">
    <property type="entry name" value="Glycosidases"/>
    <property type="match status" value="1"/>
</dbReference>
<dbReference type="EC" id="3.2.1.14" evidence="2"/>
<evidence type="ECO:0000313" key="10">
    <source>
        <dbReference type="EMBL" id="QJW89265.1"/>
    </source>
</evidence>
<keyword evidence="4" id="KW-0119">Carbohydrate metabolism</keyword>
<dbReference type="CDD" id="cd06548">
    <property type="entry name" value="GH18_chitinase"/>
    <property type="match status" value="1"/>
</dbReference>
<evidence type="ECO:0000313" key="11">
    <source>
        <dbReference type="Proteomes" id="UP000502756"/>
    </source>
</evidence>
<dbReference type="Gene3D" id="3.10.50.10">
    <property type="match status" value="1"/>
</dbReference>
<dbReference type="InterPro" id="IPR001223">
    <property type="entry name" value="Glyco_hydro18_cat"/>
</dbReference>
<dbReference type="InterPro" id="IPR017853">
    <property type="entry name" value="GH"/>
</dbReference>
<dbReference type="KEGG" id="stae:HNV11_07600"/>
<keyword evidence="3 6" id="KW-0378">Hydrolase</keyword>
<dbReference type="SUPFAM" id="SSF51445">
    <property type="entry name" value="(Trans)glycosidases"/>
    <property type="match status" value="1"/>
</dbReference>
<evidence type="ECO:0000256" key="1">
    <source>
        <dbReference type="ARBA" id="ARBA00000822"/>
    </source>
</evidence>
<evidence type="ECO:0000259" key="9">
    <source>
        <dbReference type="PROSITE" id="PS51910"/>
    </source>
</evidence>
<dbReference type="AlphaFoldDB" id="A0A6M5Y616"/>
<reference evidence="10 11" key="1">
    <citation type="submission" date="2020-05" db="EMBL/GenBank/DDBJ databases">
        <title>Genome sequencing of Spirosoma sp. TS118.</title>
        <authorList>
            <person name="Lee J.-H."/>
            <person name="Jeong S."/>
            <person name="Zhao L."/>
            <person name="Jung J.-H."/>
            <person name="Kim M.-K."/>
            <person name="Lim S."/>
        </authorList>
    </citation>
    <scope>NUCLEOTIDE SEQUENCE [LARGE SCALE GENOMIC DNA]</scope>
    <source>
        <strain evidence="10 11">TS118</strain>
    </source>
</reference>
<evidence type="ECO:0000256" key="7">
    <source>
        <dbReference type="RuleBase" id="RU004453"/>
    </source>
</evidence>
<feature type="signal peptide" evidence="8">
    <location>
        <begin position="1"/>
        <end position="25"/>
    </location>
</feature>
<dbReference type="Proteomes" id="UP000502756">
    <property type="component" value="Chromosome"/>
</dbReference>
<protein>
    <recommendedName>
        <fullName evidence="2">chitinase</fullName>
        <ecNumber evidence="2">3.2.1.14</ecNumber>
    </recommendedName>
</protein>
<feature type="chain" id="PRO_5026991222" description="chitinase" evidence="8">
    <location>
        <begin position="26"/>
        <end position="382"/>
    </location>
</feature>
<dbReference type="InterPro" id="IPR029070">
    <property type="entry name" value="Chitinase_insertion_sf"/>
</dbReference>
<dbReference type="PANTHER" id="PTHR11177">
    <property type="entry name" value="CHITINASE"/>
    <property type="match status" value="1"/>
</dbReference>
<keyword evidence="4" id="KW-0146">Chitin degradation</keyword>
<evidence type="ECO:0000256" key="6">
    <source>
        <dbReference type="RuleBase" id="RU000489"/>
    </source>
</evidence>
<dbReference type="PROSITE" id="PS01095">
    <property type="entry name" value="GH18_1"/>
    <property type="match status" value="1"/>
</dbReference>
<dbReference type="InterPro" id="IPR011583">
    <property type="entry name" value="Chitinase_II/V-like_cat"/>
</dbReference>
<feature type="domain" description="GH18" evidence="9">
    <location>
        <begin position="32"/>
        <end position="382"/>
    </location>
</feature>
<keyword evidence="5 6" id="KW-0326">Glycosidase</keyword>
<sequence length="382" mass="42859">MQNRFVFFALFLFCLTLTGSSVVLSQSASRPYVIIGYVTGHGWTKDQIEAQKLTHINYAFAIPAETGELAPLKARDSVNLAALTSLKAVNKDIKILISIGGWGGCKYFSDAALTDASRRKFANSAVALLKKHRLDGVDIDWEYPAQVGAGNIFRPEDKQNLTLFLKAIRDRLDEQGRQDNRTGRNHYLLTAATGGDTAFVNHTELGKAQRYLDYVNIMTYDLYHGNDKVTGHHSPLYQSAKGDQSRNSTVDAVDGHIRAGVPTSKIVLGLPFYGRGWADTRAQDNGLYQPSTGKHSFISHDELAANYINRNGFIRYWDADAKAPYLWNPTSRMFISYADEESFTHKLEYVRSKKLAGVMFWEYIHDLQQQKLLNKLVNGLAH</sequence>
<dbReference type="InterPro" id="IPR001579">
    <property type="entry name" value="Glyco_hydro_18_chit_AS"/>
</dbReference>
<name>A0A6M5Y616_9BACT</name>
<comment type="catalytic activity">
    <reaction evidence="1">
        <text>Random endo-hydrolysis of N-acetyl-beta-D-glucosaminide (1-&gt;4)-beta-linkages in chitin and chitodextrins.</text>
        <dbReference type="EC" id="3.2.1.14"/>
    </reaction>
</comment>
<dbReference type="GO" id="GO:0008061">
    <property type="term" value="F:chitin binding"/>
    <property type="evidence" value="ECO:0007669"/>
    <property type="project" value="InterPro"/>
</dbReference>
<keyword evidence="11" id="KW-1185">Reference proteome</keyword>
<dbReference type="SUPFAM" id="SSF54556">
    <property type="entry name" value="Chitinase insertion domain"/>
    <property type="match status" value="1"/>
</dbReference>
<dbReference type="RefSeq" id="WP_171739101.1">
    <property type="nucleotide sequence ID" value="NZ_CP053435.1"/>
</dbReference>
<dbReference type="Pfam" id="PF00704">
    <property type="entry name" value="Glyco_hydro_18"/>
    <property type="match status" value="1"/>
</dbReference>
<evidence type="ECO:0000256" key="2">
    <source>
        <dbReference type="ARBA" id="ARBA00012729"/>
    </source>
</evidence>
<keyword evidence="4" id="KW-0624">Polysaccharide degradation</keyword>
<dbReference type="SMART" id="SM00636">
    <property type="entry name" value="Glyco_18"/>
    <property type="match status" value="1"/>
</dbReference>
<dbReference type="InterPro" id="IPR050314">
    <property type="entry name" value="Glycosyl_Hydrlase_18"/>
</dbReference>
<proteinExistence type="inferred from homology"/>
<comment type="similarity">
    <text evidence="7">Belongs to the glycosyl hydrolase 18 family.</text>
</comment>
<dbReference type="GO" id="GO:0006032">
    <property type="term" value="P:chitin catabolic process"/>
    <property type="evidence" value="ECO:0007669"/>
    <property type="project" value="UniProtKB-KW"/>
</dbReference>
<evidence type="ECO:0000256" key="3">
    <source>
        <dbReference type="ARBA" id="ARBA00022801"/>
    </source>
</evidence>
<evidence type="ECO:0000256" key="8">
    <source>
        <dbReference type="SAM" id="SignalP"/>
    </source>
</evidence>
<dbReference type="PANTHER" id="PTHR11177:SF317">
    <property type="entry name" value="CHITINASE 12-RELATED"/>
    <property type="match status" value="1"/>
</dbReference>
<dbReference type="EMBL" id="CP053435">
    <property type="protein sequence ID" value="QJW89265.1"/>
    <property type="molecule type" value="Genomic_DNA"/>
</dbReference>
<evidence type="ECO:0000256" key="4">
    <source>
        <dbReference type="ARBA" id="ARBA00023024"/>
    </source>
</evidence>
<dbReference type="PROSITE" id="PS51910">
    <property type="entry name" value="GH18_2"/>
    <property type="match status" value="1"/>
</dbReference>
<keyword evidence="8" id="KW-0732">Signal</keyword>
<dbReference type="GO" id="GO:0008843">
    <property type="term" value="F:endochitinase activity"/>
    <property type="evidence" value="ECO:0007669"/>
    <property type="project" value="UniProtKB-EC"/>
</dbReference>
<accession>A0A6M5Y616</accession>
<dbReference type="GO" id="GO:0005975">
    <property type="term" value="P:carbohydrate metabolic process"/>
    <property type="evidence" value="ECO:0007669"/>
    <property type="project" value="InterPro"/>
</dbReference>